<accession>A0AAV4DK05</accession>
<reference evidence="1 2" key="1">
    <citation type="journal article" date="2021" name="Elife">
        <title>Chloroplast acquisition without the gene transfer in kleptoplastic sea slugs, Plakobranchus ocellatus.</title>
        <authorList>
            <person name="Maeda T."/>
            <person name="Takahashi S."/>
            <person name="Yoshida T."/>
            <person name="Shimamura S."/>
            <person name="Takaki Y."/>
            <person name="Nagai Y."/>
            <person name="Toyoda A."/>
            <person name="Suzuki Y."/>
            <person name="Arimoto A."/>
            <person name="Ishii H."/>
            <person name="Satoh N."/>
            <person name="Nishiyama T."/>
            <person name="Hasebe M."/>
            <person name="Maruyama T."/>
            <person name="Minagawa J."/>
            <person name="Obokata J."/>
            <person name="Shigenobu S."/>
        </authorList>
    </citation>
    <scope>NUCLEOTIDE SEQUENCE [LARGE SCALE GENOMIC DNA]</scope>
</reference>
<dbReference type="EMBL" id="BLXT01007982">
    <property type="protein sequence ID" value="GFO44607.1"/>
    <property type="molecule type" value="Genomic_DNA"/>
</dbReference>
<proteinExistence type="predicted"/>
<organism evidence="1 2">
    <name type="scientific">Plakobranchus ocellatus</name>
    <dbReference type="NCBI Taxonomy" id="259542"/>
    <lineage>
        <taxon>Eukaryota</taxon>
        <taxon>Metazoa</taxon>
        <taxon>Spiralia</taxon>
        <taxon>Lophotrochozoa</taxon>
        <taxon>Mollusca</taxon>
        <taxon>Gastropoda</taxon>
        <taxon>Heterobranchia</taxon>
        <taxon>Euthyneura</taxon>
        <taxon>Panpulmonata</taxon>
        <taxon>Sacoglossa</taxon>
        <taxon>Placobranchoidea</taxon>
        <taxon>Plakobranchidae</taxon>
        <taxon>Plakobranchus</taxon>
    </lineage>
</organism>
<evidence type="ECO:0000313" key="1">
    <source>
        <dbReference type="EMBL" id="GFO44607.1"/>
    </source>
</evidence>
<protein>
    <submittedName>
        <fullName evidence="1">Uncharacterized protein</fullName>
    </submittedName>
</protein>
<dbReference type="AlphaFoldDB" id="A0AAV4DK05"/>
<keyword evidence="2" id="KW-1185">Reference proteome</keyword>
<feature type="non-terminal residue" evidence="1">
    <location>
        <position position="1"/>
    </location>
</feature>
<gene>
    <name evidence="1" type="ORF">PoB_007111200</name>
</gene>
<dbReference type="Proteomes" id="UP000735302">
    <property type="component" value="Unassembled WGS sequence"/>
</dbReference>
<name>A0AAV4DK05_9GAST</name>
<sequence length="62" mass="7015">HQANVDDGKENAKNKQPHRLIRSIADVVEAPSVERSRLSSRDNWEMTRNAVFDILEGKASRA</sequence>
<comment type="caution">
    <text evidence="1">The sequence shown here is derived from an EMBL/GenBank/DDBJ whole genome shotgun (WGS) entry which is preliminary data.</text>
</comment>
<evidence type="ECO:0000313" key="2">
    <source>
        <dbReference type="Proteomes" id="UP000735302"/>
    </source>
</evidence>